<evidence type="ECO:0000313" key="2">
    <source>
        <dbReference type="Proteomes" id="UP000006791"/>
    </source>
</evidence>
<accession>G2LHB9</accession>
<protein>
    <submittedName>
        <fullName evidence="1">Uncharacterized protein</fullName>
    </submittedName>
</protein>
<reference evidence="1 2" key="1">
    <citation type="journal article" date="2012" name="Environ. Microbiol.">
        <title>Complete genome of Candidatus Chloracidobacterium thermophilum, a chlorophyll-based photoheterotroph belonging to the phylum Acidobacteria.</title>
        <authorList>
            <person name="Garcia Costas A.M."/>
            <person name="Liu Z."/>
            <person name="Tomsho L.P."/>
            <person name="Schuster S.C."/>
            <person name="Ward D.M."/>
            <person name="Bryant D.A."/>
        </authorList>
    </citation>
    <scope>NUCLEOTIDE SEQUENCE [LARGE SCALE GENOMIC DNA]</scope>
    <source>
        <strain evidence="1 2">B</strain>
    </source>
</reference>
<gene>
    <name evidence="1" type="ordered locus">Cabther_A1431</name>
</gene>
<dbReference type="AlphaFoldDB" id="G2LHB9"/>
<keyword evidence="2" id="KW-1185">Reference proteome</keyword>
<name>G2LHB9_CHLTF</name>
<evidence type="ECO:0000313" key="1">
    <source>
        <dbReference type="EMBL" id="AEP12182.1"/>
    </source>
</evidence>
<proteinExistence type="predicted"/>
<organism evidence="1 2">
    <name type="scientific">Chloracidobacterium thermophilum (strain B)</name>
    <dbReference type="NCBI Taxonomy" id="981222"/>
    <lineage>
        <taxon>Bacteria</taxon>
        <taxon>Pseudomonadati</taxon>
        <taxon>Acidobacteriota</taxon>
        <taxon>Terriglobia</taxon>
        <taxon>Terriglobales</taxon>
        <taxon>Acidobacteriaceae</taxon>
        <taxon>Chloracidobacterium</taxon>
    </lineage>
</organism>
<dbReference type="HOGENOM" id="CLU_3395794_0_0_0"/>
<dbReference type="Proteomes" id="UP000006791">
    <property type="component" value="Chromosome 1"/>
</dbReference>
<dbReference type="KEGG" id="ctm:Cabther_A1431"/>
<dbReference type="EMBL" id="CP002514">
    <property type="protein sequence ID" value="AEP12182.1"/>
    <property type="molecule type" value="Genomic_DNA"/>
</dbReference>
<sequence length="31" mass="3513">MAACFRRLISAMNHWPDSKAFHEPVLSDNAP</sequence>